<dbReference type="InterPro" id="IPR016055">
    <property type="entry name" value="A-D-PHexomutase_a/b/a-I/II/III"/>
</dbReference>
<keyword evidence="3" id="KW-0597">Phosphoprotein</keyword>
<dbReference type="EMBL" id="JACGXL010000005">
    <property type="protein sequence ID" value="MBA8888758.1"/>
    <property type="molecule type" value="Genomic_DNA"/>
</dbReference>
<feature type="domain" description="Alpha-D-phosphohexomutase alpha/beta/alpha" evidence="12">
    <location>
        <begin position="325"/>
        <end position="439"/>
    </location>
</feature>
<evidence type="ECO:0000256" key="6">
    <source>
        <dbReference type="ARBA" id="ARBA00023235"/>
    </source>
</evidence>
<dbReference type="Pfam" id="PF02879">
    <property type="entry name" value="PGM_PMM_II"/>
    <property type="match status" value="1"/>
</dbReference>
<dbReference type="PRINTS" id="PR00509">
    <property type="entry name" value="PGMPMM"/>
</dbReference>
<protein>
    <recommendedName>
        <fullName evidence="7">Phosphoglucomutase</fullName>
        <ecNumber evidence="7">5.4.2.2</ecNumber>
    </recommendedName>
</protein>
<comment type="similarity">
    <text evidence="2 8">Belongs to the phosphohexose mutase family.</text>
</comment>
<dbReference type="CDD" id="cd05801">
    <property type="entry name" value="PGM_like3"/>
    <property type="match status" value="1"/>
</dbReference>
<evidence type="ECO:0000259" key="11">
    <source>
        <dbReference type="Pfam" id="PF02879"/>
    </source>
</evidence>
<dbReference type="EC" id="5.4.2.2" evidence="7"/>
<feature type="domain" description="Alpha-D-phosphohexomutase C-terminal" evidence="9">
    <location>
        <begin position="488"/>
        <end position="538"/>
    </location>
</feature>
<proteinExistence type="inferred from homology"/>
<evidence type="ECO:0000259" key="10">
    <source>
        <dbReference type="Pfam" id="PF02878"/>
    </source>
</evidence>
<dbReference type="InterPro" id="IPR005846">
    <property type="entry name" value="A-D-PHexomutase_a/b/a-III"/>
</dbReference>
<organism evidence="13 14">
    <name type="scientific">Dokdonella fugitiva</name>
    <dbReference type="NCBI Taxonomy" id="328517"/>
    <lineage>
        <taxon>Bacteria</taxon>
        <taxon>Pseudomonadati</taxon>
        <taxon>Pseudomonadota</taxon>
        <taxon>Gammaproteobacteria</taxon>
        <taxon>Lysobacterales</taxon>
        <taxon>Rhodanobacteraceae</taxon>
        <taxon>Dokdonella</taxon>
    </lineage>
</organism>
<dbReference type="GO" id="GO:0004614">
    <property type="term" value="F:phosphoglucomutase activity"/>
    <property type="evidence" value="ECO:0007669"/>
    <property type="project" value="UniProtKB-UniRule"/>
</dbReference>
<evidence type="ECO:0000256" key="2">
    <source>
        <dbReference type="ARBA" id="ARBA00010231"/>
    </source>
</evidence>
<sequence>MSGGASPLAGLPATSVPLVDVDRLVAAYYEERPDPAIPAQRVAFGTSGHRGSSFAASFNEAHVLAISQAICEHRAAAGIDGPLFLGIDTHALSKPAMDSALEVLAANGVEVRIAAGGEYTPTPALSHAILGWNRGRTSGLADGIVVTPSHNPPEDGGFKYNPPNGGPADTVVTGAIQQRANALIADGLREVRRVPLARALAAPTTQEHDFLGAYVEELGALVDFEAIRAADLRLAVDPLGGAGVHYWPRIAERWRITLDVVSEQVDPTFAFMSLDWDGRVRMDPSSAPAMQRLLALRERYDVAFACDTDHDRHGIVARSVGLMPANHYLAVMIDYLFRTRDGWRADAAIGKTIVSSAMIDRVGARLGRRVYEVPVGFKWFVDGLCDGSLGFGGEESAGASFLRRDGGAWSTDKDGLAPALLSAEITARGGRDPGECYARFEQELGAVHTDRVDAPATKEQKARLAKLAPAQVGADTLAGSRIVGVLDRAPGNDAPIGGIKVVAEDGWFAARPSGTEDIYKIYGESRRSREHLGEILAEAQRLVDHTIAG</sequence>
<evidence type="ECO:0000256" key="4">
    <source>
        <dbReference type="ARBA" id="ARBA00022723"/>
    </source>
</evidence>
<dbReference type="Gene3D" id="3.30.310.50">
    <property type="entry name" value="Alpha-D-phosphohexomutase, C-terminal domain"/>
    <property type="match status" value="1"/>
</dbReference>
<dbReference type="InterPro" id="IPR005844">
    <property type="entry name" value="A-D-PHexomutase_a/b/a-I"/>
</dbReference>
<keyword evidence="4 8" id="KW-0479">Metal-binding</keyword>
<dbReference type="PANTHER" id="PTHR45745">
    <property type="entry name" value="PHOSPHOMANNOMUTASE 45A"/>
    <property type="match status" value="1"/>
</dbReference>
<accession>A0A839F5E3</accession>
<evidence type="ECO:0000256" key="7">
    <source>
        <dbReference type="NCBIfam" id="TIGR01132"/>
    </source>
</evidence>
<dbReference type="GO" id="GO:0000287">
    <property type="term" value="F:magnesium ion binding"/>
    <property type="evidence" value="ECO:0007669"/>
    <property type="project" value="InterPro"/>
</dbReference>
<name>A0A839F5E3_9GAMM</name>
<dbReference type="GO" id="GO:0005975">
    <property type="term" value="P:carbohydrate metabolic process"/>
    <property type="evidence" value="ECO:0007669"/>
    <property type="project" value="UniProtKB-UniRule"/>
</dbReference>
<feature type="domain" description="Alpha-D-phosphohexomutase alpha/beta/alpha" evidence="10">
    <location>
        <begin position="42"/>
        <end position="182"/>
    </location>
</feature>
<evidence type="ECO:0000256" key="1">
    <source>
        <dbReference type="ARBA" id="ARBA00001946"/>
    </source>
</evidence>
<dbReference type="InterPro" id="IPR016066">
    <property type="entry name" value="A-D-PHexomutase_CS"/>
</dbReference>
<dbReference type="InterPro" id="IPR005841">
    <property type="entry name" value="Alpha-D-phosphohexomutase_SF"/>
</dbReference>
<keyword evidence="5 8" id="KW-0460">Magnesium</keyword>
<dbReference type="Pfam" id="PF02878">
    <property type="entry name" value="PGM_PMM_I"/>
    <property type="match status" value="1"/>
</dbReference>
<evidence type="ECO:0000313" key="14">
    <source>
        <dbReference type="Proteomes" id="UP000550401"/>
    </source>
</evidence>
<dbReference type="AlphaFoldDB" id="A0A839F5E3"/>
<feature type="domain" description="Alpha-D-phosphohexomutase alpha/beta/alpha" evidence="11">
    <location>
        <begin position="213"/>
        <end position="316"/>
    </location>
</feature>
<evidence type="ECO:0000256" key="3">
    <source>
        <dbReference type="ARBA" id="ARBA00022553"/>
    </source>
</evidence>
<dbReference type="GO" id="GO:0006166">
    <property type="term" value="P:purine ribonucleoside salvage"/>
    <property type="evidence" value="ECO:0007669"/>
    <property type="project" value="TreeGrafter"/>
</dbReference>
<evidence type="ECO:0000259" key="12">
    <source>
        <dbReference type="Pfam" id="PF02880"/>
    </source>
</evidence>
<dbReference type="Pfam" id="PF02880">
    <property type="entry name" value="PGM_PMM_III"/>
    <property type="match status" value="1"/>
</dbReference>
<reference evidence="13 14" key="1">
    <citation type="submission" date="2020-07" db="EMBL/GenBank/DDBJ databases">
        <title>Genomic Encyclopedia of Type Strains, Phase IV (KMG-V): Genome sequencing to study the core and pangenomes of soil and plant-associated prokaryotes.</title>
        <authorList>
            <person name="Whitman W."/>
        </authorList>
    </citation>
    <scope>NUCLEOTIDE SEQUENCE [LARGE SCALE GENOMIC DNA]</scope>
    <source>
        <strain evidence="13 14">RH2WT43</strain>
    </source>
</reference>
<dbReference type="InterPro" id="IPR005845">
    <property type="entry name" value="A-D-PHexomutase_a/b/a-II"/>
</dbReference>
<dbReference type="Proteomes" id="UP000550401">
    <property type="component" value="Unassembled WGS sequence"/>
</dbReference>
<keyword evidence="14" id="KW-1185">Reference proteome</keyword>
<dbReference type="GO" id="GO:0008973">
    <property type="term" value="F:phosphopentomutase activity"/>
    <property type="evidence" value="ECO:0007669"/>
    <property type="project" value="TreeGrafter"/>
</dbReference>
<keyword evidence="6 13" id="KW-0413">Isomerase</keyword>
<dbReference type="InterPro" id="IPR005852">
    <property type="entry name" value="PGM_a-D-Glc-sp"/>
</dbReference>
<dbReference type="PROSITE" id="PS00710">
    <property type="entry name" value="PGM_PMM"/>
    <property type="match status" value="1"/>
</dbReference>
<evidence type="ECO:0000259" key="9">
    <source>
        <dbReference type="Pfam" id="PF00408"/>
    </source>
</evidence>
<evidence type="ECO:0000313" key="13">
    <source>
        <dbReference type="EMBL" id="MBA8888758.1"/>
    </source>
</evidence>
<evidence type="ECO:0000256" key="8">
    <source>
        <dbReference type="RuleBase" id="RU004326"/>
    </source>
</evidence>
<comment type="cofactor">
    <cofactor evidence="1">
        <name>Mg(2+)</name>
        <dbReference type="ChEBI" id="CHEBI:18420"/>
    </cofactor>
</comment>
<dbReference type="Pfam" id="PF00408">
    <property type="entry name" value="PGM_PMM_IV"/>
    <property type="match status" value="1"/>
</dbReference>
<dbReference type="Gene3D" id="3.40.120.10">
    <property type="entry name" value="Alpha-D-Glucose-1,6-Bisphosphate, subunit A, domain 3"/>
    <property type="match status" value="3"/>
</dbReference>
<evidence type="ECO:0000256" key="5">
    <source>
        <dbReference type="ARBA" id="ARBA00022842"/>
    </source>
</evidence>
<dbReference type="InterPro" id="IPR036900">
    <property type="entry name" value="A-D-PHexomutase_C_sf"/>
</dbReference>
<comment type="caution">
    <text evidence="13">The sequence shown here is derived from an EMBL/GenBank/DDBJ whole genome shotgun (WGS) entry which is preliminary data.</text>
</comment>
<dbReference type="SUPFAM" id="SSF53738">
    <property type="entry name" value="Phosphoglucomutase, first 3 domains"/>
    <property type="match status" value="3"/>
</dbReference>
<gene>
    <name evidence="13" type="ORF">FHW12_002994</name>
</gene>
<dbReference type="InterPro" id="IPR005843">
    <property type="entry name" value="A-D-PHexomutase_C"/>
</dbReference>
<dbReference type="SUPFAM" id="SSF55957">
    <property type="entry name" value="Phosphoglucomutase, C-terminal domain"/>
    <property type="match status" value="1"/>
</dbReference>
<dbReference type="NCBIfam" id="TIGR01132">
    <property type="entry name" value="pgm"/>
    <property type="match status" value="1"/>
</dbReference>
<dbReference type="PANTHER" id="PTHR45745:SF1">
    <property type="entry name" value="PHOSPHOGLUCOMUTASE 2B-RELATED"/>
    <property type="match status" value="1"/>
</dbReference>
<dbReference type="RefSeq" id="WP_182531813.1">
    <property type="nucleotide sequence ID" value="NZ_JACGXL010000005.1"/>
</dbReference>